<evidence type="ECO:0000259" key="1">
    <source>
        <dbReference type="Pfam" id="PF08768"/>
    </source>
</evidence>
<dbReference type="InterPro" id="IPR022939">
    <property type="entry name" value="Nb(III)_bact/plant"/>
</dbReference>
<dbReference type="Pfam" id="PF08768">
    <property type="entry name" value="THAP4_heme-bd"/>
    <property type="match status" value="1"/>
</dbReference>
<feature type="domain" description="THAP4-like heme-binding" evidence="1">
    <location>
        <begin position="12"/>
        <end position="163"/>
    </location>
</feature>
<accession>A0A6J6CEL5</accession>
<dbReference type="HAMAP" id="MF_01297">
    <property type="entry name" value="nitrobindin"/>
    <property type="match status" value="1"/>
</dbReference>
<proteinExistence type="inferred from homology"/>
<sequence length="166" mass="18700">MAFTIPEGLHQDLYPLAWLVGTWRGKGQGEYPGTAPFTFEQEVTFNHDGRPFLTYFSRSWLVDDGKEELMPAAQETGFWRVKPNNVLEVILSHNTGIAEGWVGRFDVAKIQLVMDQGYSAPSAKVVTGGTRLYGLVEGELFYAYDMEAQGHKLQAHIWSTMERVVV</sequence>
<dbReference type="Gene3D" id="2.40.128.20">
    <property type="match status" value="1"/>
</dbReference>
<dbReference type="EMBL" id="CAEZSV010000045">
    <property type="protein sequence ID" value="CAB4549706.1"/>
    <property type="molecule type" value="Genomic_DNA"/>
</dbReference>
<protein>
    <submittedName>
        <fullName evidence="2">Unannotated protein</fullName>
    </submittedName>
</protein>
<dbReference type="AlphaFoldDB" id="A0A6J6CEL5"/>
<gene>
    <name evidence="2" type="ORF">UFOPK1506_00364</name>
</gene>
<name>A0A6J6CEL5_9ZZZZ</name>
<dbReference type="InterPro" id="IPR012674">
    <property type="entry name" value="Calycin"/>
</dbReference>
<evidence type="ECO:0000313" key="2">
    <source>
        <dbReference type="EMBL" id="CAB4549706.1"/>
    </source>
</evidence>
<dbReference type="PANTHER" id="PTHR15854">
    <property type="entry name" value="THAP4 PROTEIN"/>
    <property type="match status" value="1"/>
</dbReference>
<dbReference type="SUPFAM" id="SSF50814">
    <property type="entry name" value="Lipocalins"/>
    <property type="match status" value="1"/>
</dbReference>
<dbReference type="PANTHER" id="PTHR15854:SF4">
    <property type="entry name" value="PEROXYNITRITE ISOMERASE THAP4"/>
    <property type="match status" value="1"/>
</dbReference>
<dbReference type="InterPro" id="IPR014878">
    <property type="entry name" value="THAP4-like_heme-bd"/>
</dbReference>
<dbReference type="CDD" id="cd07828">
    <property type="entry name" value="lipocalin_heme-bd-THAP4-like"/>
    <property type="match status" value="1"/>
</dbReference>
<organism evidence="2">
    <name type="scientific">freshwater metagenome</name>
    <dbReference type="NCBI Taxonomy" id="449393"/>
    <lineage>
        <taxon>unclassified sequences</taxon>
        <taxon>metagenomes</taxon>
        <taxon>ecological metagenomes</taxon>
    </lineage>
</organism>
<reference evidence="2" key="1">
    <citation type="submission" date="2020-05" db="EMBL/GenBank/DDBJ databases">
        <authorList>
            <person name="Chiriac C."/>
            <person name="Salcher M."/>
            <person name="Ghai R."/>
            <person name="Kavagutti S V."/>
        </authorList>
    </citation>
    <scope>NUCLEOTIDE SEQUENCE</scope>
</reference>
<dbReference type="InterPro" id="IPR045165">
    <property type="entry name" value="Nitrobindin"/>
</dbReference>